<comment type="subcellular location">
    <subcellularLocation>
        <location evidence="1">Plastid</location>
        <location evidence="1">Chloroplast thylakoid membrane</location>
    </subcellularLocation>
</comment>
<dbReference type="EMBL" id="NMUH01004474">
    <property type="protein sequence ID" value="MQM09792.1"/>
    <property type="molecule type" value="Genomic_DNA"/>
</dbReference>
<feature type="region of interest" description="Disordered" evidence="8">
    <location>
        <begin position="24"/>
        <end position="46"/>
    </location>
</feature>
<dbReference type="InterPro" id="IPR008797">
    <property type="entry name" value="PSII_PsbQ"/>
</dbReference>
<dbReference type="GO" id="GO:0009654">
    <property type="term" value="C:photosystem II oxygen evolving complex"/>
    <property type="evidence" value="ECO:0007669"/>
    <property type="project" value="InterPro"/>
</dbReference>
<accession>A0A843WHG6</accession>
<organism evidence="9 10">
    <name type="scientific">Colocasia esculenta</name>
    <name type="common">Wild taro</name>
    <name type="synonym">Arum esculentum</name>
    <dbReference type="NCBI Taxonomy" id="4460"/>
    <lineage>
        <taxon>Eukaryota</taxon>
        <taxon>Viridiplantae</taxon>
        <taxon>Streptophyta</taxon>
        <taxon>Embryophyta</taxon>
        <taxon>Tracheophyta</taxon>
        <taxon>Spermatophyta</taxon>
        <taxon>Magnoliopsida</taxon>
        <taxon>Liliopsida</taxon>
        <taxon>Araceae</taxon>
        <taxon>Aroideae</taxon>
        <taxon>Colocasieae</taxon>
        <taxon>Colocasia</taxon>
    </lineage>
</organism>
<dbReference type="Proteomes" id="UP000652761">
    <property type="component" value="Unassembled WGS sequence"/>
</dbReference>
<dbReference type="InterPro" id="IPR023222">
    <property type="entry name" value="PsbQ-like_dom_sf"/>
</dbReference>
<keyword evidence="5" id="KW-0793">Thylakoid</keyword>
<evidence type="ECO:0000256" key="2">
    <source>
        <dbReference type="ARBA" id="ARBA00022528"/>
    </source>
</evidence>
<gene>
    <name evidence="9" type="ORF">Taro_042670</name>
</gene>
<keyword evidence="3" id="KW-0934">Plastid</keyword>
<proteinExistence type="inferred from homology"/>
<evidence type="ECO:0000256" key="3">
    <source>
        <dbReference type="ARBA" id="ARBA00022640"/>
    </source>
</evidence>
<comment type="caution">
    <text evidence="9">The sequence shown here is derived from an EMBL/GenBank/DDBJ whole genome shotgun (WGS) entry which is preliminary data.</text>
</comment>
<reference evidence="9" key="1">
    <citation type="submission" date="2017-07" db="EMBL/GenBank/DDBJ databases">
        <title>Taro Niue Genome Assembly and Annotation.</title>
        <authorList>
            <person name="Atibalentja N."/>
            <person name="Keating K."/>
            <person name="Fields C.J."/>
        </authorList>
    </citation>
    <scope>NUCLEOTIDE SEQUENCE</scope>
    <source>
        <strain evidence="9">Niue_2</strain>
        <tissue evidence="9">Leaf</tissue>
    </source>
</reference>
<evidence type="ECO:0000256" key="5">
    <source>
        <dbReference type="ARBA" id="ARBA00023078"/>
    </source>
</evidence>
<evidence type="ECO:0000256" key="8">
    <source>
        <dbReference type="SAM" id="MobiDB-lite"/>
    </source>
</evidence>
<protein>
    <recommendedName>
        <fullName evidence="11">Photosynthetic NDH subcomplex L 3</fullName>
    </recommendedName>
</protein>
<sequence length="296" mass="32527">MAAALARPPGASKPLTCRSKLAPNGKVAAEEHHSRQLRPARSDGAPCHAGRRAVLGLATAAVFPQVGVGRLLAEGEEGNGWWLTGPLPVPSVTNNTKGKNKWLHRPCLAGPSFKLGGIRASTMSFGNFSAPTKMELSPNPPMTDEIKPPFHFLIHLSIHKYVKQWHVAEIANSETGTRSFLRKGIFMANIGVDGSAYRLKQYAFDLLALEDMVGQDTWSYMRKYLCLKSTVMYYDFDKVITAAAAEQKQPLTDLANRLFDNVEKLEEAVKKQSLPLTESSYADTKAVLQDVMTRMA</sequence>
<dbReference type="GO" id="GO:0009535">
    <property type="term" value="C:chloroplast thylakoid membrane"/>
    <property type="evidence" value="ECO:0007669"/>
    <property type="project" value="UniProtKB-SubCell"/>
</dbReference>
<dbReference type="OrthoDB" id="783722at2759"/>
<dbReference type="SUPFAM" id="SSF101112">
    <property type="entry name" value="Oxygen-evolving enhancer protein 3"/>
    <property type="match status" value="1"/>
</dbReference>
<keyword evidence="10" id="KW-1185">Reference proteome</keyword>
<dbReference type="GO" id="GO:0009767">
    <property type="term" value="P:photosynthetic electron transport chain"/>
    <property type="evidence" value="ECO:0007669"/>
    <property type="project" value="TreeGrafter"/>
</dbReference>
<dbReference type="Pfam" id="PF05757">
    <property type="entry name" value="PsbQ"/>
    <property type="match status" value="1"/>
</dbReference>
<evidence type="ECO:0000256" key="7">
    <source>
        <dbReference type="ARBA" id="ARBA00035649"/>
    </source>
</evidence>
<dbReference type="GO" id="GO:0019898">
    <property type="term" value="C:extrinsic component of membrane"/>
    <property type="evidence" value="ECO:0007669"/>
    <property type="project" value="InterPro"/>
</dbReference>
<evidence type="ECO:0008006" key="11">
    <source>
        <dbReference type="Google" id="ProtNLM"/>
    </source>
</evidence>
<evidence type="ECO:0000313" key="10">
    <source>
        <dbReference type="Proteomes" id="UP000652761"/>
    </source>
</evidence>
<dbReference type="Gene3D" id="1.20.120.290">
    <property type="entry name" value="Oxygen-evolving enhancer protein 3 (PsbQ), four-helix up-down bundle"/>
    <property type="match status" value="1"/>
</dbReference>
<dbReference type="GO" id="GO:0005509">
    <property type="term" value="F:calcium ion binding"/>
    <property type="evidence" value="ECO:0007669"/>
    <property type="project" value="InterPro"/>
</dbReference>
<evidence type="ECO:0000256" key="6">
    <source>
        <dbReference type="ARBA" id="ARBA00023136"/>
    </source>
</evidence>
<evidence type="ECO:0000313" key="9">
    <source>
        <dbReference type="EMBL" id="MQM09792.1"/>
    </source>
</evidence>
<dbReference type="PANTHER" id="PTHR33399:SF2">
    <property type="entry name" value="PHOTOSYNTHETIC NDH SUBUNIT OF LUMENAL LOCATION 3, CHLOROPLASTIC"/>
    <property type="match status" value="1"/>
</dbReference>
<evidence type="ECO:0000256" key="4">
    <source>
        <dbReference type="ARBA" id="ARBA00022946"/>
    </source>
</evidence>
<dbReference type="InterPro" id="IPR054099">
    <property type="entry name" value="PSII_PsbQ_pln"/>
</dbReference>
<dbReference type="AlphaFoldDB" id="A0A843WHG6"/>
<keyword evidence="4" id="KW-0809">Transit peptide</keyword>
<name>A0A843WHG6_COLES</name>
<evidence type="ECO:0000256" key="1">
    <source>
        <dbReference type="ARBA" id="ARBA00004334"/>
    </source>
</evidence>
<dbReference type="PANTHER" id="PTHR33399">
    <property type="entry name" value="OXYGEN-EVOLVING ENHANCER PROTEIN 3-1, CHLOROPLASTIC"/>
    <property type="match status" value="1"/>
</dbReference>
<keyword evidence="2" id="KW-0150">Chloroplast</keyword>
<comment type="similarity">
    <text evidence="7">Belongs to the PsbQ family.</text>
</comment>
<keyword evidence="6" id="KW-0472">Membrane</keyword>